<reference evidence="11 12" key="1">
    <citation type="submission" date="2024-10" db="EMBL/GenBank/DDBJ databases">
        <authorList>
            <person name="Ratan Roy A."/>
            <person name="Morales Sandoval P.H."/>
            <person name="De Los Santos Villalobos S."/>
            <person name="Chakraborty S."/>
            <person name="Mukherjee J."/>
        </authorList>
    </citation>
    <scope>NUCLEOTIDE SEQUENCE [LARGE SCALE GENOMIC DNA]</scope>
    <source>
        <strain evidence="11 12">S1</strain>
    </source>
</reference>
<dbReference type="NCBIfam" id="TIGR03625">
    <property type="entry name" value="L3_bact"/>
    <property type="match status" value="1"/>
</dbReference>
<keyword evidence="2 7" id="KW-0699">rRNA-binding</keyword>
<dbReference type="HAMAP" id="MF_01325_B">
    <property type="entry name" value="Ribosomal_uL3_B"/>
    <property type="match status" value="1"/>
</dbReference>
<proteinExistence type="inferred from homology"/>
<evidence type="ECO:0000256" key="8">
    <source>
        <dbReference type="RuleBase" id="RU003905"/>
    </source>
</evidence>
<organism evidence="11 12">
    <name type="scientific">Almyronema epifaneia S1</name>
    <dbReference type="NCBI Taxonomy" id="2991925"/>
    <lineage>
        <taxon>Bacteria</taxon>
        <taxon>Bacillati</taxon>
        <taxon>Cyanobacteriota</taxon>
        <taxon>Cyanophyceae</taxon>
        <taxon>Nodosilineales</taxon>
        <taxon>Nodosilineaceae</taxon>
        <taxon>Almyronema</taxon>
        <taxon>Almyronema epifaneia</taxon>
    </lineage>
</organism>
<dbReference type="InterPro" id="IPR019927">
    <property type="entry name" value="Ribosomal_uL3_bac/org-type"/>
</dbReference>
<dbReference type="InterPro" id="IPR009000">
    <property type="entry name" value="Transl_B-barrel_sf"/>
</dbReference>
<evidence type="ECO:0000256" key="9">
    <source>
        <dbReference type="RuleBase" id="RU003906"/>
    </source>
</evidence>
<accession>A0ABW6IFZ8</accession>
<evidence type="ECO:0000256" key="10">
    <source>
        <dbReference type="SAM" id="MobiDB-lite"/>
    </source>
</evidence>
<dbReference type="GO" id="GO:0005840">
    <property type="term" value="C:ribosome"/>
    <property type="evidence" value="ECO:0007669"/>
    <property type="project" value="UniProtKB-KW"/>
</dbReference>
<evidence type="ECO:0000256" key="3">
    <source>
        <dbReference type="ARBA" id="ARBA00022884"/>
    </source>
</evidence>
<sequence>MSVGILGTKLGMTQIFDEAGNAIPITVIQAGPCIVTQIKTKQTDGYAAVQIGYKEVAAKALNKPELGHLAKVEAPPLRHLQEYPITDSDEFQLGQQLTADRFEAGQLVDIAGTSIGRGFAGYQKRHNFKRGPMSHGSKNHRLPGSTGAGTTPGRIYPGKRMAGQMGSAKVTIRKLTVVQVDAERNLILIKGAVPGKPGALLSIAPTNRVGRK</sequence>
<name>A0ABW6IFZ8_9CYAN</name>
<keyword evidence="5 7" id="KW-0687">Ribonucleoprotein</keyword>
<evidence type="ECO:0000313" key="12">
    <source>
        <dbReference type="Proteomes" id="UP001600165"/>
    </source>
</evidence>
<evidence type="ECO:0000313" key="11">
    <source>
        <dbReference type="EMBL" id="MFE4107117.1"/>
    </source>
</evidence>
<dbReference type="PROSITE" id="PS00474">
    <property type="entry name" value="RIBOSOMAL_L3"/>
    <property type="match status" value="1"/>
</dbReference>
<dbReference type="InterPro" id="IPR000597">
    <property type="entry name" value="Ribosomal_uL3"/>
</dbReference>
<gene>
    <name evidence="7 11" type="primary">rplC</name>
    <name evidence="7" type="synonym">rpl3</name>
    <name evidence="11" type="ORF">ACFVKH_12550</name>
</gene>
<feature type="region of interest" description="Disordered" evidence="10">
    <location>
        <begin position="128"/>
        <end position="154"/>
    </location>
</feature>
<protein>
    <recommendedName>
        <fullName evidence="6 7">Large ribosomal subunit protein uL3</fullName>
    </recommendedName>
</protein>
<comment type="subunit">
    <text evidence="7 9">Part of the 50S ribosomal subunit. Forms a cluster with proteins L14 and L19.</text>
</comment>
<evidence type="ECO:0000256" key="2">
    <source>
        <dbReference type="ARBA" id="ARBA00022730"/>
    </source>
</evidence>
<keyword evidence="3 7" id="KW-0694">RNA-binding</keyword>
<comment type="similarity">
    <text evidence="1 7 8">Belongs to the universal ribosomal protein uL3 family.</text>
</comment>
<dbReference type="Proteomes" id="UP001600165">
    <property type="component" value="Unassembled WGS sequence"/>
</dbReference>
<dbReference type="RefSeq" id="WP_377965524.1">
    <property type="nucleotide sequence ID" value="NZ_JBHZOL010000078.1"/>
</dbReference>
<keyword evidence="4 7" id="KW-0689">Ribosomal protein</keyword>
<dbReference type="EMBL" id="JBHZOL010000078">
    <property type="protein sequence ID" value="MFE4107117.1"/>
    <property type="molecule type" value="Genomic_DNA"/>
</dbReference>
<dbReference type="Pfam" id="PF00297">
    <property type="entry name" value="Ribosomal_L3"/>
    <property type="match status" value="1"/>
</dbReference>
<dbReference type="Gene3D" id="3.30.160.810">
    <property type="match status" value="1"/>
</dbReference>
<evidence type="ECO:0000256" key="6">
    <source>
        <dbReference type="ARBA" id="ARBA00035243"/>
    </source>
</evidence>
<dbReference type="SUPFAM" id="SSF50447">
    <property type="entry name" value="Translation proteins"/>
    <property type="match status" value="1"/>
</dbReference>
<keyword evidence="12" id="KW-1185">Reference proteome</keyword>
<comment type="function">
    <text evidence="7 9">One of the primary rRNA binding proteins, it binds directly near the 3'-end of the 23S rRNA, where it nucleates assembly of the 50S subunit.</text>
</comment>
<dbReference type="InterPro" id="IPR019926">
    <property type="entry name" value="Ribosomal_uL3_CS"/>
</dbReference>
<evidence type="ECO:0000256" key="4">
    <source>
        <dbReference type="ARBA" id="ARBA00022980"/>
    </source>
</evidence>
<dbReference type="PANTHER" id="PTHR11229:SF16">
    <property type="entry name" value="LARGE RIBOSOMAL SUBUNIT PROTEIN UL3C"/>
    <property type="match status" value="1"/>
</dbReference>
<dbReference type="PANTHER" id="PTHR11229">
    <property type="entry name" value="50S RIBOSOMAL PROTEIN L3"/>
    <property type="match status" value="1"/>
</dbReference>
<dbReference type="Gene3D" id="2.40.30.10">
    <property type="entry name" value="Translation factors"/>
    <property type="match status" value="1"/>
</dbReference>
<evidence type="ECO:0000256" key="1">
    <source>
        <dbReference type="ARBA" id="ARBA00006540"/>
    </source>
</evidence>
<evidence type="ECO:0000256" key="5">
    <source>
        <dbReference type="ARBA" id="ARBA00023274"/>
    </source>
</evidence>
<evidence type="ECO:0000256" key="7">
    <source>
        <dbReference type="HAMAP-Rule" id="MF_01325"/>
    </source>
</evidence>
<comment type="caution">
    <text evidence="11">The sequence shown here is derived from an EMBL/GenBank/DDBJ whole genome shotgun (WGS) entry which is preliminary data.</text>
</comment>